<reference evidence="2 3" key="1">
    <citation type="submission" date="2007-03" db="EMBL/GenBank/DDBJ databases">
        <title>Complete sequence of Shewanella loihica PV-4.</title>
        <authorList>
            <consortium name="US DOE Joint Genome Institute"/>
            <person name="Copeland A."/>
            <person name="Lucas S."/>
            <person name="Lapidus A."/>
            <person name="Barry K."/>
            <person name="Detter J.C."/>
            <person name="Glavina del Rio T."/>
            <person name="Hammon N."/>
            <person name="Israni S."/>
            <person name="Dalin E."/>
            <person name="Tice H."/>
            <person name="Pitluck S."/>
            <person name="Chain P."/>
            <person name="Malfatti S."/>
            <person name="Shin M."/>
            <person name="Vergez L."/>
            <person name="Schmutz J."/>
            <person name="Larimer F."/>
            <person name="Land M."/>
            <person name="Hauser L."/>
            <person name="Kyrpides N."/>
            <person name="Mikhailova N."/>
            <person name="Romine M.F."/>
            <person name="Serres G."/>
            <person name="Fredrickson J."/>
            <person name="Tiedje J."/>
            <person name="Richardson P."/>
        </authorList>
    </citation>
    <scope>NUCLEOTIDE SEQUENCE [LARGE SCALE GENOMIC DNA]</scope>
    <source>
        <strain evidence="3">ATCC BAA-1088 / PV-4</strain>
    </source>
</reference>
<sequence length="205" mass="22556" precursor="true">MEHKNKMTKSLSLSLGAKSLGVSAALLLAAPAMATTTEQTQFFDAIAAHCGQAFEGKVTAGNSADSAFSGKRLVMHVRECSDSELKVPFHVGEDHSRTWVITKTDTGLRLKHDHRHQDGSEDKVTMYGGDTQDGGSAELQSFPVDAYSIDSFKQNGLTQSVTNVWHMGITESQFIYRLTRENRDFKVEFDLTKPVALPPTPWGHE</sequence>
<evidence type="ECO:0008006" key="4">
    <source>
        <dbReference type="Google" id="ProtNLM"/>
    </source>
</evidence>
<dbReference type="HOGENOM" id="CLU_117646_0_0_6"/>
<feature type="chain" id="PRO_5002657045" description="Secreted protein" evidence="1">
    <location>
        <begin position="35"/>
        <end position="205"/>
    </location>
</feature>
<evidence type="ECO:0000313" key="2">
    <source>
        <dbReference type="EMBL" id="ABO22118.1"/>
    </source>
</evidence>
<keyword evidence="1" id="KW-0732">Signal</keyword>
<evidence type="ECO:0000256" key="1">
    <source>
        <dbReference type="SAM" id="SignalP"/>
    </source>
</evidence>
<dbReference type="EMBL" id="CP000606">
    <property type="protein sequence ID" value="ABO22118.1"/>
    <property type="molecule type" value="Genomic_DNA"/>
</dbReference>
<dbReference type="eggNOG" id="ENOG502Z8PF">
    <property type="taxonomic scope" value="Bacteria"/>
</dbReference>
<accession>A3Q9H0</accession>
<dbReference type="KEGG" id="slo:Shew_0246"/>
<proteinExistence type="predicted"/>
<keyword evidence="3" id="KW-1185">Reference proteome</keyword>
<dbReference type="STRING" id="323850.Shew_0246"/>
<protein>
    <recommendedName>
        <fullName evidence="4">Secreted protein</fullName>
    </recommendedName>
</protein>
<name>A3Q9H0_SHELP</name>
<dbReference type="AlphaFoldDB" id="A3Q9H0"/>
<organism evidence="2 3">
    <name type="scientific">Shewanella loihica (strain ATCC BAA-1088 / PV-4)</name>
    <dbReference type="NCBI Taxonomy" id="323850"/>
    <lineage>
        <taxon>Bacteria</taxon>
        <taxon>Pseudomonadati</taxon>
        <taxon>Pseudomonadota</taxon>
        <taxon>Gammaproteobacteria</taxon>
        <taxon>Alteromonadales</taxon>
        <taxon>Shewanellaceae</taxon>
        <taxon>Shewanella</taxon>
    </lineage>
</organism>
<gene>
    <name evidence="2" type="ordered locus">Shew_0246</name>
</gene>
<dbReference type="Proteomes" id="UP000001558">
    <property type="component" value="Chromosome"/>
</dbReference>
<evidence type="ECO:0000313" key="3">
    <source>
        <dbReference type="Proteomes" id="UP000001558"/>
    </source>
</evidence>
<feature type="signal peptide" evidence="1">
    <location>
        <begin position="1"/>
        <end position="34"/>
    </location>
</feature>